<keyword evidence="2 7" id="KW-0812">Transmembrane</keyword>
<evidence type="ECO:0000313" key="9">
    <source>
        <dbReference type="EMBL" id="KAJ4394185.1"/>
    </source>
</evidence>
<dbReference type="Proteomes" id="UP001140453">
    <property type="component" value="Unassembled WGS sequence"/>
</dbReference>
<feature type="transmembrane region" description="Helical" evidence="7">
    <location>
        <begin position="130"/>
        <end position="150"/>
    </location>
</feature>
<keyword evidence="3 7" id="KW-1133">Transmembrane helix</keyword>
<comment type="similarity">
    <text evidence="5">Belongs to the SAT4 family.</text>
</comment>
<organism evidence="9 10">
    <name type="scientific">Gnomoniopsis smithogilvyi</name>
    <dbReference type="NCBI Taxonomy" id="1191159"/>
    <lineage>
        <taxon>Eukaryota</taxon>
        <taxon>Fungi</taxon>
        <taxon>Dikarya</taxon>
        <taxon>Ascomycota</taxon>
        <taxon>Pezizomycotina</taxon>
        <taxon>Sordariomycetes</taxon>
        <taxon>Sordariomycetidae</taxon>
        <taxon>Diaporthales</taxon>
        <taxon>Gnomoniaceae</taxon>
        <taxon>Gnomoniopsis</taxon>
    </lineage>
</organism>
<dbReference type="PANTHER" id="PTHR33048:SF96">
    <property type="entry name" value="INTEGRAL MEMBRANE PROTEIN"/>
    <property type="match status" value="1"/>
</dbReference>
<dbReference type="AlphaFoldDB" id="A0A9W8YWK8"/>
<feature type="transmembrane region" description="Helical" evidence="7">
    <location>
        <begin position="180"/>
        <end position="202"/>
    </location>
</feature>
<feature type="transmembrane region" description="Helical" evidence="7">
    <location>
        <begin position="64"/>
        <end position="88"/>
    </location>
</feature>
<comment type="caution">
    <text evidence="9">The sequence shown here is derived from an EMBL/GenBank/DDBJ whole genome shotgun (WGS) entry which is preliminary data.</text>
</comment>
<reference evidence="9" key="1">
    <citation type="submission" date="2022-10" db="EMBL/GenBank/DDBJ databases">
        <title>Tapping the CABI collections for fungal endophytes: first genome assemblies for Collariella, Neodidymelliopsis, Ascochyta clinopodiicola, Didymella pomorum, Didymosphaeria variabile, Neocosmospora piperis and Neocucurbitaria cava.</title>
        <authorList>
            <person name="Hill R."/>
        </authorList>
    </citation>
    <scope>NUCLEOTIDE SEQUENCE</scope>
    <source>
        <strain evidence="9">IMI 355082</strain>
    </source>
</reference>
<keyword evidence="10" id="KW-1185">Reference proteome</keyword>
<evidence type="ECO:0000259" key="8">
    <source>
        <dbReference type="Pfam" id="PF20684"/>
    </source>
</evidence>
<evidence type="ECO:0000313" key="10">
    <source>
        <dbReference type="Proteomes" id="UP001140453"/>
    </source>
</evidence>
<dbReference type="InterPro" id="IPR049326">
    <property type="entry name" value="Rhodopsin_dom_fungi"/>
</dbReference>
<dbReference type="Pfam" id="PF20684">
    <property type="entry name" value="Fung_rhodopsin"/>
    <property type="match status" value="1"/>
</dbReference>
<proteinExistence type="inferred from homology"/>
<comment type="subcellular location">
    <subcellularLocation>
        <location evidence="1">Membrane</location>
        <topology evidence="1">Multi-pass membrane protein</topology>
    </subcellularLocation>
</comment>
<evidence type="ECO:0000256" key="1">
    <source>
        <dbReference type="ARBA" id="ARBA00004141"/>
    </source>
</evidence>
<sequence length="422" mass="46643">MHTTVLTSLATATGNRVVARDLEAMGRGTELLIVLIVVLVLAWVFVLLRAYVRYYMIRNIAADDWWMFASLIAYTGYSVEAIYGVVYGGAGLKTWYISEILYAPVSAMVRTSVALFLLRVSAVPCHKWIILVNLSAIYVISIVFTFVVTFQCDPPSYFYDQVLGLAGRCMPIEVVPYVTIAHSSVSAVADLVFAWLPIAMLWNVQLNKRTKVVVALLLGMGSVAGLALLVRIPFVRILAVSPDFLFETIDVAIWSVLEPSLGIMAGCMATMRPLFKGFGIGRNPSRVYVDKYVPVSSKLARSNGEQRSFRIIKVGECISLPAMDIERPTQGLIRDDAAYKHNSADNLTLRMSPISMEFLKPSVKTNIMSSRNSAVLPQAEDSGAISVHTTIHTESIYEDVQPAQEGGSWEMQERPKSGQKRN</sequence>
<feature type="transmembrane region" description="Helical" evidence="7">
    <location>
        <begin position="100"/>
        <end position="118"/>
    </location>
</feature>
<evidence type="ECO:0000256" key="7">
    <source>
        <dbReference type="SAM" id="Phobius"/>
    </source>
</evidence>
<name>A0A9W8YWK8_9PEZI</name>
<feature type="region of interest" description="Disordered" evidence="6">
    <location>
        <begin position="398"/>
        <end position="422"/>
    </location>
</feature>
<keyword evidence="4 7" id="KW-0472">Membrane</keyword>
<dbReference type="InterPro" id="IPR052337">
    <property type="entry name" value="SAT4-like"/>
</dbReference>
<dbReference type="EMBL" id="JAPEVB010000002">
    <property type="protein sequence ID" value="KAJ4394185.1"/>
    <property type="molecule type" value="Genomic_DNA"/>
</dbReference>
<evidence type="ECO:0000256" key="6">
    <source>
        <dbReference type="SAM" id="MobiDB-lite"/>
    </source>
</evidence>
<feature type="domain" description="Rhodopsin" evidence="8">
    <location>
        <begin position="48"/>
        <end position="276"/>
    </location>
</feature>
<evidence type="ECO:0000256" key="4">
    <source>
        <dbReference type="ARBA" id="ARBA00023136"/>
    </source>
</evidence>
<accession>A0A9W8YWK8</accession>
<gene>
    <name evidence="9" type="ORF">N0V93_003402</name>
</gene>
<evidence type="ECO:0000256" key="3">
    <source>
        <dbReference type="ARBA" id="ARBA00022989"/>
    </source>
</evidence>
<evidence type="ECO:0000256" key="2">
    <source>
        <dbReference type="ARBA" id="ARBA00022692"/>
    </source>
</evidence>
<dbReference type="OrthoDB" id="3936451at2759"/>
<dbReference type="PANTHER" id="PTHR33048">
    <property type="entry name" value="PTH11-LIKE INTEGRAL MEMBRANE PROTEIN (AFU_ORTHOLOGUE AFUA_5G11245)"/>
    <property type="match status" value="1"/>
</dbReference>
<feature type="transmembrane region" description="Helical" evidence="7">
    <location>
        <begin position="214"/>
        <end position="239"/>
    </location>
</feature>
<evidence type="ECO:0000256" key="5">
    <source>
        <dbReference type="ARBA" id="ARBA00038359"/>
    </source>
</evidence>
<protein>
    <recommendedName>
        <fullName evidence="8">Rhodopsin domain-containing protein</fullName>
    </recommendedName>
</protein>
<feature type="transmembrane region" description="Helical" evidence="7">
    <location>
        <begin position="29"/>
        <end position="52"/>
    </location>
</feature>
<dbReference type="GO" id="GO:0016020">
    <property type="term" value="C:membrane"/>
    <property type="evidence" value="ECO:0007669"/>
    <property type="project" value="UniProtKB-SubCell"/>
</dbReference>